<gene>
    <name evidence="2" type="ORF">NE632_08505</name>
    <name evidence="3" type="ORF">PNW00_06260</name>
</gene>
<comment type="caution">
    <text evidence="3">The sequence shown here is derived from an EMBL/GenBank/DDBJ whole genome shotgun (WGS) entry which is preliminary data.</text>
</comment>
<proteinExistence type="predicted"/>
<evidence type="ECO:0000313" key="2">
    <source>
        <dbReference type="EMBL" id="MCQ5153352.1"/>
    </source>
</evidence>
<evidence type="ECO:0000313" key="4">
    <source>
        <dbReference type="Proteomes" id="UP001213042"/>
    </source>
</evidence>
<dbReference type="AlphaFoldDB" id="A0AAW6EDZ3"/>
<dbReference type="RefSeq" id="WP_195220990.1">
    <property type="nucleotide sequence ID" value="NZ_JADMWL010000008.1"/>
</dbReference>
<feature type="region of interest" description="Disordered" evidence="1">
    <location>
        <begin position="1"/>
        <end position="45"/>
    </location>
</feature>
<dbReference type="EMBL" id="JAQMLU010000008">
    <property type="protein sequence ID" value="MDB8750049.1"/>
    <property type="molecule type" value="Genomic_DNA"/>
</dbReference>
<dbReference type="Proteomes" id="UP001206236">
    <property type="component" value="Unassembled WGS sequence"/>
</dbReference>
<organism evidence="3 4">
    <name type="scientific">Ruminococcus bicirculans</name>
    <name type="common">ex Wegman et al. 2014</name>
    <dbReference type="NCBI Taxonomy" id="1160721"/>
    <lineage>
        <taxon>Bacteria</taxon>
        <taxon>Bacillati</taxon>
        <taxon>Bacillota</taxon>
        <taxon>Clostridia</taxon>
        <taxon>Eubacteriales</taxon>
        <taxon>Oscillospiraceae</taxon>
        <taxon>Ruminococcus</taxon>
    </lineage>
</organism>
<evidence type="ECO:0000313" key="3">
    <source>
        <dbReference type="EMBL" id="MDB8750049.1"/>
    </source>
</evidence>
<accession>A0AAW6EDZ3</accession>
<protein>
    <submittedName>
        <fullName evidence="3">Uncharacterized protein</fullName>
    </submittedName>
</protein>
<reference evidence="3" key="2">
    <citation type="submission" date="2023-01" db="EMBL/GenBank/DDBJ databases">
        <title>Human gut microbiome strain richness.</title>
        <authorList>
            <person name="Chen-Liaw A."/>
        </authorList>
    </citation>
    <scope>NUCLEOTIDE SEQUENCE</scope>
    <source>
        <strain evidence="3">D43st1_D9_D43t1_170807</strain>
    </source>
</reference>
<dbReference type="Proteomes" id="UP001213042">
    <property type="component" value="Unassembled WGS sequence"/>
</dbReference>
<dbReference type="EMBL" id="JANGCN010000017">
    <property type="protein sequence ID" value="MCQ5153352.1"/>
    <property type="molecule type" value="Genomic_DNA"/>
</dbReference>
<reference evidence="2" key="1">
    <citation type="submission" date="2022-06" db="EMBL/GenBank/DDBJ databases">
        <title>Isolation of gut microbiota from human fecal samples.</title>
        <authorList>
            <person name="Pamer E.G."/>
            <person name="Barat B."/>
            <person name="Waligurski E."/>
            <person name="Medina S."/>
            <person name="Paddock L."/>
            <person name="Mostad J."/>
        </authorList>
    </citation>
    <scope>NUCLEOTIDE SEQUENCE</scope>
    <source>
        <strain evidence="2">DFI.5.57</strain>
    </source>
</reference>
<sequence>MNTRQTSKSVASKASKILSNPKSTKTQKSVAASALTQTKTGKKGR</sequence>
<evidence type="ECO:0000256" key="1">
    <source>
        <dbReference type="SAM" id="MobiDB-lite"/>
    </source>
</evidence>
<name>A0AAW6EDZ3_9FIRM</name>
<feature type="compositionally biased region" description="Polar residues" evidence="1">
    <location>
        <begin position="1"/>
        <end position="39"/>
    </location>
</feature>